<feature type="domain" description="6-phosphogluconate dehydrogenase NADP-binding" evidence="3">
    <location>
        <begin position="7"/>
        <end position="153"/>
    </location>
</feature>
<evidence type="ECO:0000313" key="5">
    <source>
        <dbReference type="EMBL" id="TMR04259.1"/>
    </source>
</evidence>
<dbReference type="InterPro" id="IPR036291">
    <property type="entry name" value="NAD(P)-bd_dom_sf"/>
</dbReference>
<dbReference type="OrthoDB" id="4535742at2"/>
<dbReference type="Pfam" id="PF03446">
    <property type="entry name" value="NAD_binding_2"/>
    <property type="match status" value="1"/>
</dbReference>
<reference evidence="5 6" key="1">
    <citation type="submission" date="2019-05" db="EMBL/GenBank/DDBJ databases">
        <title>Draft genome sequence of Actinomadura sp. 14C53.</title>
        <authorList>
            <person name="Saricaoglu S."/>
            <person name="Isik K."/>
        </authorList>
    </citation>
    <scope>NUCLEOTIDE SEQUENCE [LARGE SCALE GENOMIC DNA]</scope>
    <source>
        <strain evidence="5 6">14C53</strain>
    </source>
</reference>
<protein>
    <submittedName>
        <fullName evidence="5">NAD(P)-dependent oxidoreductase</fullName>
    </submittedName>
</protein>
<evidence type="ECO:0000259" key="3">
    <source>
        <dbReference type="Pfam" id="PF03446"/>
    </source>
</evidence>
<name>A0A5C4JFZ0_9ACTN</name>
<dbReference type="PANTHER" id="PTHR43580:SF2">
    <property type="entry name" value="CYTOKINE-LIKE NUCLEAR FACTOR N-PAC"/>
    <property type="match status" value="1"/>
</dbReference>
<dbReference type="PIRSF" id="PIRSF000103">
    <property type="entry name" value="HIBADH"/>
    <property type="match status" value="1"/>
</dbReference>
<proteinExistence type="inferred from homology"/>
<dbReference type="AlphaFoldDB" id="A0A5C4JFZ0"/>
<keyword evidence="6" id="KW-1185">Reference proteome</keyword>
<sequence length="289" mass="29856">MTEQKSVTVLGLGLMGTALAEALLKGGHAVTVWNRSPGKAEPLAAKGARRAATAAEAIAASPVVIVCLSVYANADDVLAGDVLAGRTIVQLTNGTPQQARALAGRVTGEGGRYVDGGIMAVPQMIGGPDALVLYSGDETAFEESRALLDAFGTPHFLGGDPGLAPLFDLALLDVMYGMLAGYFHAVALVRSEKVPAAEFTPMVTAWLTAMMGSFPAYAHALDEEEFGTDVSSVATSQVAFPGLLDTSRDQGVDPALLAPLRDLLDRAVAEGHGDDGLARLVTLLERPAS</sequence>
<dbReference type="Gene3D" id="3.40.50.720">
    <property type="entry name" value="NAD(P)-binding Rossmann-like Domain"/>
    <property type="match status" value="1"/>
</dbReference>
<feature type="domain" description="NADPH-dependent reductive aminase-like C-terminal" evidence="4">
    <location>
        <begin position="160"/>
        <end position="285"/>
    </location>
</feature>
<comment type="caution">
    <text evidence="5">The sequence shown here is derived from an EMBL/GenBank/DDBJ whole genome shotgun (WGS) entry which is preliminary data.</text>
</comment>
<dbReference type="InterPro" id="IPR015815">
    <property type="entry name" value="HIBADH-related"/>
</dbReference>
<accession>A0A5C4JFZ0</accession>
<dbReference type="Gene3D" id="1.10.1040.10">
    <property type="entry name" value="N-(1-d-carboxylethyl)-l-norvaline Dehydrogenase, domain 2"/>
    <property type="match status" value="1"/>
</dbReference>
<evidence type="ECO:0000259" key="4">
    <source>
        <dbReference type="Pfam" id="PF21761"/>
    </source>
</evidence>
<dbReference type="Pfam" id="PF21761">
    <property type="entry name" value="RedAm-like_C"/>
    <property type="match status" value="1"/>
</dbReference>
<dbReference type="InterPro" id="IPR048666">
    <property type="entry name" value="RedAm-like_C"/>
</dbReference>
<organism evidence="5 6">
    <name type="scientific">Actinomadura soli</name>
    <dbReference type="NCBI Taxonomy" id="2508997"/>
    <lineage>
        <taxon>Bacteria</taxon>
        <taxon>Bacillati</taxon>
        <taxon>Actinomycetota</taxon>
        <taxon>Actinomycetes</taxon>
        <taxon>Streptosporangiales</taxon>
        <taxon>Thermomonosporaceae</taxon>
        <taxon>Actinomadura</taxon>
    </lineage>
</organism>
<gene>
    <name evidence="5" type="ORF">ETD83_08780</name>
</gene>
<keyword evidence="2" id="KW-0560">Oxidoreductase</keyword>
<dbReference type="SUPFAM" id="SSF51735">
    <property type="entry name" value="NAD(P)-binding Rossmann-fold domains"/>
    <property type="match status" value="1"/>
</dbReference>
<evidence type="ECO:0000256" key="2">
    <source>
        <dbReference type="ARBA" id="ARBA00023002"/>
    </source>
</evidence>
<dbReference type="InterPro" id="IPR051265">
    <property type="entry name" value="HIBADH-related_NP60_sf"/>
</dbReference>
<evidence type="ECO:0000313" key="6">
    <source>
        <dbReference type="Proteomes" id="UP000309174"/>
    </source>
</evidence>
<dbReference type="PANTHER" id="PTHR43580">
    <property type="entry name" value="OXIDOREDUCTASE GLYR1-RELATED"/>
    <property type="match status" value="1"/>
</dbReference>
<dbReference type="InterPro" id="IPR013328">
    <property type="entry name" value="6PGD_dom2"/>
</dbReference>
<dbReference type="Proteomes" id="UP000309174">
    <property type="component" value="Unassembled WGS sequence"/>
</dbReference>
<dbReference type="GO" id="GO:0016491">
    <property type="term" value="F:oxidoreductase activity"/>
    <property type="evidence" value="ECO:0007669"/>
    <property type="project" value="UniProtKB-KW"/>
</dbReference>
<comment type="similarity">
    <text evidence="1">Belongs to the HIBADH-related family.</text>
</comment>
<dbReference type="InterPro" id="IPR006115">
    <property type="entry name" value="6PGDH_NADP-bd"/>
</dbReference>
<evidence type="ECO:0000256" key="1">
    <source>
        <dbReference type="ARBA" id="ARBA00009080"/>
    </source>
</evidence>
<dbReference type="RefSeq" id="WP_138644567.1">
    <property type="nucleotide sequence ID" value="NZ_VCKW01000032.1"/>
</dbReference>
<dbReference type="GO" id="GO:0050661">
    <property type="term" value="F:NADP binding"/>
    <property type="evidence" value="ECO:0007669"/>
    <property type="project" value="InterPro"/>
</dbReference>
<dbReference type="EMBL" id="VCKW01000032">
    <property type="protein sequence ID" value="TMR04259.1"/>
    <property type="molecule type" value="Genomic_DNA"/>
</dbReference>